<protein>
    <submittedName>
        <fullName evidence="2">Uncharacterized protein</fullName>
    </submittedName>
</protein>
<dbReference type="EMBL" id="MPZM01000017">
    <property type="protein sequence ID" value="PPL16267.1"/>
    <property type="molecule type" value="Genomic_DNA"/>
</dbReference>
<evidence type="ECO:0000256" key="1">
    <source>
        <dbReference type="SAM" id="MobiDB-lite"/>
    </source>
</evidence>
<name>A0A2P5TLT6_9GAMM</name>
<comment type="caution">
    <text evidence="2">The sequence shown here is derived from an EMBL/GenBank/DDBJ whole genome shotgun (WGS) entry which is preliminary data.</text>
</comment>
<accession>A0A2P5TLT6</accession>
<keyword evidence="3" id="KW-1185">Reference proteome</keyword>
<proteinExistence type="predicted"/>
<dbReference type="Proteomes" id="UP000242231">
    <property type="component" value="Unassembled WGS sequence"/>
</dbReference>
<feature type="region of interest" description="Disordered" evidence="1">
    <location>
        <begin position="1"/>
        <end position="54"/>
    </location>
</feature>
<sequence length="85" mass="9087">MRVKGVRSADHLTDMDGGNAGTAGAFPGRAKDAAVEPQGGELARRDEPFQPDRISSEYSQQAETASVMSYGVSAEWCPLPDFMLP</sequence>
<organism evidence="2 3">
    <name type="scientific">Oceanisphaera arctica</name>
    <dbReference type="NCBI Taxonomy" id="641510"/>
    <lineage>
        <taxon>Bacteria</taxon>
        <taxon>Pseudomonadati</taxon>
        <taxon>Pseudomonadota</taxon>
        <taxon>Gammaproteobacteria</taxon>
        <taxon>Aeromonadales</taxon>
        <taxon>Aeromonadaceae</taxon>
        <taxon>Oceanisphaera</taxon>
    </lineage>
</organism>
<evidence type="ECO:0000313" key="2">
    <source>
        <dbReference type="EMBL" id="PPL16267.1"/>
    </source>
</evidence>
<dbReference type="AlphaFoldDB" id="A0A2P5TLT6"/>
<reference evidence="3" key="1">
    <citation type="submission" date="2016-11" db="EMBL/GenBank/DDBJ databases">
        <authorList>
            <person name="Sisinthy S."/>
            <person name="Ara S."/>
            <person name="Gundlapally S.R."/>
        </authorList>
    </citation>
    <scope>NUCLEOTIDE SEQUENCE [LARGE SCALE GENOMIC DNA]</scope>
    <source>
        <strain evidence="3">V1-41</strain>
    </source>
</reference>
<gene>
    <name evidence="2" type="ORF">UN63_09340</name>
</gene>
<evidence type="ECO:0000313" key="3">
    <source>
        <dbReference type="Proteomes" id="UP000242231"/>
    </source>
</evidence>